<organism evidence="1 2">
    <name type="scientific">Candidatus Nomurabacteria bacterium RIFCSPHIGHO2_01_FULL_39_10</name>
    <dbReference type="NCBI Taxonomy" id="1801733"/>
    <lineage>
        <taxon>Bacteria</taxon>
        <taxon>Candidatus Nomuraibacteriota</taxon>
    </lineage>
</organism>
<accession>A0A1F6V2A0</accession>
<comment type="caution">
    <text evidence="1">The sequence shown here is derived from an EMBL/GenBank/DDBJ whole genome shotgun (WGS) entry which is preliminary data.</text>
</comment>
<protein>
    <submittedName>
        <fullName evidence="1">Uncharacterized protein</fullName>
    </submittedName>
</protein>
<proteinExistence type="predicted"/>
<evidence type="ECO:0000313" key="2">
    <source>
        <dbReference type="Proteomes" id="UP000178700"/>
    </source>
</evidence>
<sequence>MRYNNMEGQPSQKEKVKQRLLKIKKESLGAENDDIQHIITDLEWYLDLKKKEKVNPHMPISDLDLWNTMKKTYEDFSEEELRQLIDSLKGANN</sequence>
<gene>
    <name evidence="1" type="ORF">A2642_01100</name>
</gene>
<reference evidence="1 2" key="1">
    <citation type="journal article" date="2016" name="Nat. Commun.">
        <title>Thousands of microbial genomes shed light on interconnected biogeochemical processes in an aquifer system.</title>
        <authorList>
            <person name="Anantharaman K."/>
            <person name="Brown C.T."/>
            <person name="Hug L.A."/>
            <person name="Sharon I."/>
            <person name="Castelle C.J."/>
            <person name="Probst A.J."/>
            <person name="Thomas B.C."/>
            <person name="Singh A."/>
            <person name="Wilkins M.J."/>
            <person name="Karaoz U."/>
            <person name="Brodie E.L."/>
            <person name="Williams K.H."/>
            <person name="Hubbard S.S."/>
            <person name="Banfield J.F."/>
        </authorList>
    </citation>
    <scope>NUCLEOTIDE SEQUENCE [LARGE SCALE GENOMIC DNA]</scope>
</reference>
<name>A0A1F6V2A0_9BACT</name>
<dbReference type="Proteomes" id="UP000178700">
    <property type="component" value="Unassembled WGS sequence"/>
</dbReference>
<evidence type="ECO:0000313" key="1">
    <source>
        <dbReference type="EMBL" id="OGI63803.1"/>
    </source>
</evidence>
<dbReference type="AlphaFoldDB" id="A0A1F6V2A0"/>
<dbReference type="EMBL" id="MFTJ01000064">
    <property type="protein sequence ID" value="OGI63803.1"/>
    <property type="molecule type" value="Genomic_DNA"/>
</dbReference>